<evidence type="ECO:0000256" key="6">
    <source>
        <dbReference type="ARBA" id="ARBA00022617"/>
    </source>
</evidence>
<gene>
    <name evidence="17" type="ORF">OSB1V03_LOCUS4449</name>
</gene>
<sequence>MTMFGVLILCLHISGTYIERLSLPPGPIGVPLLGFLPFLGSQPHKDIAKLSDKYGPLFTLQLGVHNTVIVNAWESAKDTLLNDCLLDRPKESPFTLTDDSISFMDDSGQVWREHRKFAQQTFRDIGFGRECMEDKVVNEIAYLTALIDETDGRAFDLQTLLTPSVSNNVSQLAFGHRMDFNDPERVFLDALIDRASPLLSLLGVLAVSPLWLKSHQKTMDTNNKRDYIDGFLHEMEKRRQTDPNTSFTVKKCSSNARAFFGAGSETTRTAVVWTVLLATKHKDLQKRLHQEIDGVIGRDRSPRWADRLDMPYTQAFICEVFRWKPAVPLSLMRRASEDTYILGHFIPKDSRVLVNIWAVHHDHKLYQNPELFNPDRFLTNDGKNLIKTEALIPFSMGKRNCVGETLARVEVFLYLVSLLQRYTISAENEELLSLEDVFGLTLQPKESVILRFAKRL</sequence>
<keyword evidence="18" id="KW-1185">Reference proteome</keyword>
<dbReference type="Proteomes" id="UP000759131">
    <property type="component" value="Unassembled WGS sequence"/>
</dbReference>
<keyword evidence="10 15" id="KW-0560">Oxidoreductase</keyword>
<keyword evidence="9" id="KW-0492">Microsome</keyword>
<evidence type="ECO:0000256" key="4">
    <source>
        <dbReference type="ARBA" id="ARBA00004406"/>
    </source>
</evidence>
<organism evidence="17">
    <name type="scientific">Medioppia subpectinata</name>
    <dbReference type="NCBI Taxonomy" id="1979941"/>
    <lineage>
        <taxon>Eukaryota</taxon>
        <taxon>Metazoa</taxon>
        <taxon>Ecdysozoa</taxon>
        <taxon>Arthropoda</taxon>
        <taxon>Chelicerata</taxon>
        <taxon>Arachnida</taxon>
        <taxon>Acari</taxon>
        <taxon>Acariformes</taxon>
        <taxon>Sarcoptiformes</taxon>
        <taxon>Oribatida</taxon>
        <taxon>Brachypylina</taxon>
        <taxon>Oppioidea</taxon>
        <taxon>Oppiidae</taxon>
        <taxon>Medioppia</taxon>
    </lineage>
</organism>
<evidence type="ECO:0000256" key="5">
    <source>
        <dbReference type="ARBA" id="ARBA00010617"/>
    </source>
</evidence>
<keyword evidence="12 15" id="KW-0503">Monooxygenase</keyword>
<evidence type="ECO:0008006" key="19">
    <source>
        <dbReference type="Google" id="ProtNLM"/>
    </source>
</evidence>
<reference evidence="17" key="1">
    <citation type="submission" date="2020-11" db="EMBL/GenBank/DDBJ databases">
        <authorList>
            <person name="Tran Van P."/>
        </authorList>
    </citation>
    <scope>NUCLEOTIDE SEQUENCE</scope>
</reference>
<dbReference type="InterPro" id="IPR017972">
    <property type="entry name" value="Cyt_P450_CS"/>
</dbReference>
<dbReference type="InterPro" id="IPR002401">
    <property type="entry name" value="Cyt_P450_E_grp-I"/>
</dbReference>
<feature type="binding site" description="axial binding residue" evidence="14">
    <location>
        <position position="401"/>
    </location>
    <ligand>
        <name>heme</name>
        <dbReference type="ChEBI" id="CHEBI:30413"/>
    </ligand>
    <ligandPart>
        <name>Fe</name>
        <dbReference type="ChEBI" id="CHEBI:18248"/>
    </ligandPart>
</feature>
<evidence type="ECO:0000256" key="3">
    <source>
        <dbReference type="ARBA" id="ARBA00004174"/>
    </source>
</evidence>
<dbReference type="Pfam" id="PF00067">
    <property type="entry name" value="p450"/>
    <property type="match status" value="2"/>
</dbReference>
<dbReference type="PANTHER" id="PTHR24300:SF375">
    <property type="entry name" value="CYTOCHROME P450 FAMILY"/>
    <property type="match status" value="1"/>
</dbReference>
<dbReference type="InterPro" id="IPR050182">
    <property type="entry name" value="Cytochrome_P450_fam2"/>
</dbReference>
<evidence type="ECO:0000256" key="10">
    <source>
        <dbReference type="ARBA" id="ARBA00023002"/>
    </source>
</evidence>
<keyword evidence="13" id="KW-0472">Membrane</keyword>
<evidence type="ECO:0000256" key="11">
    <source>
        <dbReference type="ARBA" id="ARBA00023004"/>
    </source>
</evidence>
<dbReference type="PRINTS" id="PR00385">
    <property type="entry name" value="P450"/>
</dbReference>
<comment type="function">
    <text evidence="2">May be involved in the metabolism of insect hormones and in the breakdown of synthetic insecticides.</text>
</comment>
<dbReference type="InterPro" id="IPR036396">
    <property type="entry name" value="Cyt_P450_sf"/>
</dbReference>
<dbReference type="GO" id="GO:0016712">
    <property type="term" value="F:oxidoreductase activity, acting on paired donors, with incorporation or reduction of molecular oxygen, reduced flavin or flavoprotein as one donor, and incorporation of one atom of oxygen"/>
    <property type="evidence" value="ECO:0007669"/>
    <property type="project" value="TreeGrafter"/>
</dbReference>
<accession>A0A7R9KLF0</accession>
<evidence type="ECO:0000256" key="2">
    <source>
        <dbReference type="ARBA" id="ARBA00003690"/>
    </source>
</evidence>
<keyword evidence="11 14" id="KW-0408">Iron</keyword>
<evidence type="ECO:0000256" key="16">
    <source>
        <dbReference type="SAM" id="SignalP"/>
    </source>
</evidence>
<evidence type="ECO:0000256" key="7">
    <source>
        <dbReference type="ARBA" id="ARBA00022723"/>
    </source>
</evidence>
<comment type="subcellular location">
    <subcellularLocation>
        <location evidence="4">Endoplasmic reticulum membrane</location>
        <topology evidence="4">Peripheral membrane protein</topology>
    </subcellularLocation>
    <subcellularLocation>
        <location evidence="3">Microsome membrane</location>
        <topology evidence="3">Peripheral membrane protein</topology>
    </subcellularLocation>
</comment>
<dbReference type="PRINTS" id="PR00463">
    <property type="entry name" value="EP450I"/>
</dbReference>
<evidence type="ECO:0000313" key="18">
    <source>
        <dbReference type="Proteomes" id="UP000759131"/>
    </source>
</evidence>
<dbReference type="SUPFAM" id="SSF48264">
    <property type="entry name" value="Cytochrome P450"/>
    <property type="match status" value="1"/>
</dbReference>
<feature type="signal peptide" evidence="16">
    <location>
        <begin position="1"/>
        <end position="18"/>
    </location>
</feature>
<dbReference type="FunFam" id="1.10.630.10:FF:000238">
    <property type="entry name" value="Cytochrome P450 2A6"/>
    <property type="match status" value="1"/>
</dbReference>
<evidence type="ECO:0000256" key="12">
    <source>
        <dbReference type="ARBA" id="ARBA00023033"/>
    </source>
</evidence>
<dbReference type="PROSITE" id="PS00086">
    <property type="entry name" value="CYTOCHROME_P450"/>
    <property type="match status" value="1"/>
</dbReference>
<dbReference type="GO" id="GO:0005789">
    <property type="term" value="C:endoplasmic reticulum membrane"/>
    <property type="evidence" value="ECO:0007669"/>
    <property type="project" value="UniProtKB-SubCell"/>
</dbReference>
<evidence type="ECO:0000256" key="9">
    <source>
        <dbReference type="ARBA" id="ARBA00022848"/>
    </source>
</evidence>
<comment type="cofactor">
    <cofactor evidence="1 14">
        <name>heme</name>
        <dbReference type="ChEBI" id="CHEBI:30413"/>
    </cofactor>
</comment>
<dbReference type="OrthoDB" id="1055148at2759"/>
<comment type="similarity">
    <text evidence="5 15">Belongs to the cytochrome P450 family.</text>
</comment>
<dbReference type="EMBL" id="CAJPIZ010002029">
    <property type="protein sequence ID" value="CAG2104432.1"/>
    <property type="molecule type" value="Genomic_DNA"/>
</dbReference>
<dbReference type="InterPro" id="IPR001128">
    <property type="entry name" value="Cyt_P450"/>
</dbReference>
<dbReference type="GO" id="GO:0006082">
    <property type="term" value="P:organic acid metabolic process"/>
    <property type="evidence" value="ECO:0007669"/>
    <property type="project" value="TreeGrafter"/>
</dbReference>
<evidence type="ECO:0000256" key="15">
    <source>
        <dbReference type="RuleBase" id="RU000461"/>
    </source>
</evidence>
<evidence type="ECO:0000256" key="13">
    <source>
        <dbReference type="ARBA" id="ARBA00023136"/>
    </source>
</evidence>
<evidence type="ECO:0000313" key="17">
    <source>
        <dbReference type="EMBL" id="CAD7624002.1"/>
    </source>
</evidence>
<evidence type="ECO:0000256" key="8">
    <source>
        <dbReference type="ARBA" id="ARBA00022824"/>
    </source>
</evidence>
<keyword evidence="16" id="KW-0732">Signal</keyword>
<dbReference type="EMBL" id="OC856604">
    <property type="protein sequence ID" value="CAD7624002.1"/>
    <property type="molecule type" value="Genomic_DNA"/>
</dbReference>
<feature type="chain" id="PRO_5036210939" description="Cytochrome P450" evidence="16">
    <location>
        <begin position="19"/>
        <end position="456"/>
    </location>
</feature>
<keyword evidence="6 14" id="KW-0349">Heme</keyword>
<dbReference type="AlphaFoldDB" id="A0A7R9KLF0"/>
<dbReference type="GO" id="GO:0020037">
    <property type="term" value="F:heme binding"/>
    <property type="evidence" value="ECO:0007669"/>
    <property type="project" value="InterPro"/>
</dbReference>
<name>A0A7R9KLF0_9ACAR</name>
<evidence type="ECO:0000256" key="1">
    <source>
        <dbReference type="ARBA" id="ARBA00001971"/>
    </source>
</evidence>
<keyword evidence="7 14" id="KW-0479">Metal-binding</keyword>
<keyword evidence="8" id="KW-0256">Endoplasmic reticulum</keyword>
<dbReference type="GO" id="GO:0005506">
    <property type="term" value="F:iron ion binding"/>
    <property type="evidence" value="ECO:0007669"/>
    <property type="project" value="InterPro"/>
</dbReference>
<evidence type="ECO:0000256" key="14">
    <source>
        <dbReference type="PIRSR" id="PIRSR602401-1"/>
    </source>
</evidence>
<dbReference type="GO" id="GO:0006805">
    <property type="term" value="P:xenobiotic metabolic process"/>
    <property type="evidence" value="ECO:0007669"/>
    <property type="project" value="TreeGrafter"/>
</dbReference>
<dbReference type="PANTHER" id="PTHR24300">
    <property type="entry name" value="CYTOCHROME P450 508A4-RELATED"/>
    <property type="match status" value="1"/>
</dbReference>
<dbReference type="Gene3D" id="1.10.630.10">
    <property type="entry name" value="Cytochrome P450"/>
    <property type="match status" value="1"/>
</dbReference>
<proteinExistence type="inferred from homology"/>
<protein>
    <recommendedName>
        <fullName evidence="19">Cytochrome P450</fullName>
    </recommendedName>
</protein>